<feature type="domain" description="Phosphodiester glycosidase" evidence="2">
    <location>
        <begin position="88"/>
        <end position="233"/>
    </location>
</feature>
<evidence type="ECO:0000313" key="3">
    <source>
        <dbReference type="EMBL" id="PZX47190.1"/>
    </source>
</evidence>
<dbReference type="AlphaFoldDB" id="A0A2W7QM95"/>
<keyword evidence="1" id="KW-0732">Signal</keyword>
<dbReference type="EMBL" id="QKZQ01000002">
    <property type="protein sequence ID" value="PZX47190.1"/>
    <property type="molecule type" value="Genomic_DNA"/>
</dbReference>
<evidence type="ECO:0000259" key="2">
    <source>
        <dbReference type="Pfam" id="PF09992"/>
    </source>
</evidence>
<protein>
    <submittedName>
        <fullName evidence="3">Uncharacterized protein YigE (DUF2233 family)</fullName>
    </submittedName>
</protein>
<accession>A0A2W7QM95</accession>
<comment type="caution">
    <text evidence="3">The sequence shown here is derived from an EMBL/GenBank/DDBJ whole genome shotgun (WGS) entry which is preliminary data.</text>
</comment>
<dbReference type="STRING" id="121821.GCA_001870675_02738"/>
<feature type="chain" id="PRO_5015916047" evidence="1">
    <location>
        <begin position="37"/>
        <end position="264"/>
    </location>
</feature>
<organism evidence="3 4">
    <name type="scientific">Roseinatronobacter thiooxidans</name>
    <dbReference type="NCBI Taxonomy" id="121821"/>
    <lineage>
        <taxon>Bacteria</taxon>
        <taxon>Pseudomonadati</taxon>
        <taxon>Pseudomonadota</taxon>
        <taxon>Alphaproteobacteria</taxon>
        <taxon>Rhodobacterales</taxon>
        <taxon>Paracoccaceae</taxon>
        <taxon>Roseinatronobacter</taxon>
    </lineage>
</organism>
<name>A0A2W7QM95_9RHOB</name>
<dbReference type="Proteomes" id="UP000249364">
    <property type="component" value="Unassembled WGS sequence"/>
</dbReference>
<keyword evidence="4" id="KW-1185">Reference proteome</keyword>
<evidence type="ECO:0000256" key="1">
    <source>
        <dbReference type="SAM" id="SignalP"/>
    </source>
</evidence>
<feature type="signal peptide" evidence="1">
    <location>
        <begin position="1"/>
        <end position="36"/>
    </location>
</feature>
<evidence type="ECO:0000313" key="4">
    <source>
        <dbReference type="Proteomes" id="UP000249364"/>
    </source>
</evidence>
<dbReference type="Pfam" id="PF09992">
    <property type="entry name" value="NAGPA"/>
    <property type="match status" value="1"/>
</dbReference>
<proteinExistence type="predicted"/>
<reference evidence="3 4" key="1">
    <citation type="submission" date="2018-06" db="EMBL/GenBank/DDBJ databases">
        <title>Genomic Encyclopedia of Archaeal and Bacterial Type Strains, Phase II (KMG-II): from individual species to whole genera.</title>
        <authorList>
            <person name="Goeker M."/>
        </authorList>
    </citation>
    <scope>NUCLEOTIDE SEQUENCE [LARGE SCALE GENOMIC DNA]</scope>
    <source>
        <strain evidence="3 4">DSM 13087</strain>
    </source>
</reference>
<sequence>MNVCSVTSQPGARMMSLRRNIAALAAFLLCATSAAADCANTEFQGQNFTYCRAQASDDLRLFLYANETQVYGNFRTVDEALAKEGKKLAFAMNGSMYHPDRRPVGLFVQQGQEISRIVTSEGPGNFGLLPNGVFCIEADRFTLIESRSFAAAPPECDYAAQSGPMLVIDGAYHPRFLTDSDSRLIRNGVGVTADGRRAVFVITNTPVNFYEFARFFREYLELPQALYIDGNVSRLHAPALRRSDWGGLLGPIVGKVVDASTPTN</sequence>
<dbReference type="InterPro" id="IPR018711">
    <property type="entry name" value="NAGPA"/>
</dbReference>
<gene>
    <name evidence="3" type="ORF">LY56_00485</name>
</gene>